<dbReference type="InterPro" id="IPR049730">
    <property type="entry name" value="SNF2/RAD54-like_C"/>
</dbReference>
<dbReference type="CDD" id="cd18793">
    <property type="entry name" value="SF2_C_SNF"/>
    <property type="match status" value="1"/>
</dbReference>
<evidence type="ECO:0000313" key="4">
    <source>
        <dbReference type="EMBL" id="GAA2141720.1"/>
    </source>
</evidence>
<dbReference type="EMBL" id="BAAANT010000012">
    <property type="protein sequence ID" value="GAA2141720.1"/>
    <property type="molecule type" value="Genomic_DNA"/>
</dbReference>
<dbReference type="Gene3D" id="3.40.50.300">
    <property type="entry name" value="P-loop containing nucleotide triphosphate hydrolases"/>
    <property type="match status" value="1"/>
</dbReference>
<evidence type="ECO:0000313" key="5">
    <source>
        <dbReference type="Proteomes" id="UP001422759"/>
    </source>
</evidence>
<comment type="caution">
    <text evidence="4">The sequence shown here is derived from an EMBL/GenBank/DDBJ whole genome shotgun (WGS) entry which is preliminary data.</text>
</comment>
<sequence>MPIAEITGRRIDVDVPLRHEPRIRTIPGVRWHDGSKRWRLPLSWATCKQLRTAFGDLLQAGPLLTAWARDEYEDRVEPAMDARILALDPAADAYGEPRLYPYQRTGAAFLAAAESAILADEMGTGKTVQTLAALWRKGALPALIVCPTSMTHTWRRAAAEWLPGATTVVIEGPPKRRYQQFEAAQGASLVIVSWDLLRRHSRLAPYGSIKLTDAEKTPGRLNGLPFKAVVADEAHRAKDPKAKQTRALWAVGDKAEHRYALTGTPIADSPDDLWALLRFVAPNEWPSRTAFIDRYCLTSASYIGGQEVLDVTGLKPETEQEFREILEPRFLRRPKALVLPHLPPKVHVRRDIEMNPFQAIAYRAMAKEMLAAVNGGDLTAFSPLTQFARLGQLASAYAEIDDEGQVRLTEPSPKLHELEAILTELGEEPCVVFASSRQLLDLAAARLDKAAIPYAQIVGGLTAEQRTAAVDEYNQGRARVILISLGAGAEGVSLTRGQTEVFLDRSWSQIQNAQAEDRLHGTGRGEAGSARLLIIDLITAETIEAYRADVLATKTARLEEVVQDRTVVLAALNHGTTRRKAFE</sequence>
<gene>
    <name evidence="4" type="ORF">GCM10009760_26190</name>
</gene>
<dbReference type="InterPro" id="IPR027417">
    <property type="entry name" value="P-loop_NTPase"/>
</dbReference>
<dbReference type="Gene3D" id="3.40.50.10810">
    <property type="entry name" value="Tandem AAA-ATPase domain"/>
    <property type="match status" value="1"/>
</dbReference>
<evidence type="ECO:0008006" key="6">
    <source>
        <dbReference type="Google" id="ProtNLM"/>
    </source>
</evidence>
<dbReference type="Proteomes" id="UP001422759">
    <property type="component" value="Unassembled WGS sequence"/>
</dbReference>
<dbReference type="InterPro" id="IPR014001">
    <property type="entry name" value="Helicase_ATP-bd"/>
</dbReference>
<evidence type="ECO:0000259" key="2">
    <source>
        <dbReference type="PROSITE" id="PS51192"/>
    </source>
</evidence>
<evidence type="ECO:0000259" key="3">
    <source>
        <dbReference type="PROSITE" id="PS51194"/>
    </source>
</evidence>
<dbReference type="Pfam" id="PF00271">
    <property type="entry name" value="Helicase_C"/>
    <property type="match status" value="1"/>
</dbReference>
<dbReference type="Pfam" id="PF00176">
    <property type="entry name" value="SNF2-rel_dom"/>
    <property type="match status" value="1"/>
</dbReference>
<reference evidence="4 5" key="1">
    <citation type="journal article" date="2019" name="Int. J. Syst. Evol. Microbiol.">
        <title>The Global Catalogue of Microorganisms (GCM) 10K type strain sequencing project: providing services to taxonomists for standard genome sequencing and annotation.</title>
        <authorList>
            <consortium name="The Broad Institute Genomics Platform"/>
            <consortium name="The Broad Institute Genome Sequencing Center for Infectious Disease"/>
            <person name="Wu L."/>
            <person name="Ma J."/>
        </authorList>
    </citation>
    <scope>NUCLEOTIDE SEQUENCE [LARGE SCALE GENOMIC DNA]</scope>
    <source>
        <strain evidence="4 5">JCM 14560</strain>
    </source>
</reference>
<dbReference type="PROSITE" id="PS51192">
    <property type="entry name" value="HELICASE_ATP_BIND_1"/>
    <property type="match status" value="1"/>
</dbReference>
<dbReference type="InterPro" id="IPR038718">
    <property type="entry name" value="SNF2-like_sf"/>
</dbReference>
<name>A0ABN2ZG50_9ACTN</name>
<dbReference type="PANTHER" id="PTHR10799">
    <property type="entry name" value="SNF2/RAD54 HELICASE FAMILY"/>
    <property type="match status" value="1"/>
</dbReference>
<dbReference type="SUPFAM" id="SSF52540">
    <property type="entry name" value="P-loop containing nucleoside triphosphate hydrolases"/>
    <property type="match status" value="2"/>
</dbReference>
<proteinExistence type="predicted"/>
<keyword evidence="1" id="KW-0378">Hydrolase</keyword>
<keyword evidence="5" id="KW-1185">Reference proteome</keyword>
<accession>A0ABN2ZG50</accession>
<dbReference type="SMART" id="SM00487">
    <property type="entry name" value="DEXDc"/>
    <property type="match status" value="1"/>
</dbReference>
<dbReference type="InterPro" id="IPR000330">
    <property type="entry name" value="SNF2_N"/>
</dbReference>
<dbReference type="RefSeq" id="WP_344464257.1">
    <property type="nucleotide sequence ID" value="NZ_BAAANT010000012.1"/>
</dbReference>
<dbReference type="InterPro" id="IPR001650">
    <property type="entry name" value="Helicase_C-like"/>
</dbReference>
<feature type="domain" description="Helicase C-terminal" evidence="3">
    <location>
        <begin position="417"/>
        <end position="566"/>
    </location>
</feature>
<dbReference type="SMART" id="SM00490">
    <property type="entry name" value="HELICc"/>
    <property type="match status" value="1"/>
</dbReference>
<dbReference type="PROSITE" id="PS51194">
    <property type="entry name" value="HELICASE_CTER"/>
    <property type="match status" value="1"/>
</dbReference>
<evidence type="ECO:0000256" key="1">
    <source>
        <dbReference type="ARBA" id="ARBA00022801"/>
    </source>
</evidence>
<organism evidence="4 5">
    <name type="scientific">Kitasatospora kazusensis</name>
    <dbReference type="NCBI Taxonomy" id="407974"/>
    <lineage>
        <taxon>Bacteria</taxon>
        <taxon>Bacillati</taxon>
        <taxon>Actinomycetota</taxon>
        <taxon>Actinomycetes</taxon>
        <taxon>Kitasatosporales</taxon>
        <taxon>Streptomycetaceae</taxon>
        <taxon>Kitasatospora</taxon>
    </lineage>
</organism>
<protein>
    <recommendedName>
        <fullName evidence="6">DEAD/DEAH box helicase</fullName>
    </recommendedName>
</protein>
<feature type="domain" description="Helicase ATP-binding" evidence="2">
    <location>
        <begin position="107"/>
        <end position="283"/>
    </location>
</feature>